<feature type="compositionally biased region" description="Polar residues" evidence="1">
    <location>
        <begin position="413"/>
        <end position="431"/>
    </location>
</feature>
<feature type="compositionally biased region" description="Polar residues" evidence="1">
    <location>
        <begin position="81"/>
        <end position="100"/>
    </location>
</feature>
<feature type="compositionally biased region" description="Basic residues" evidence="1">
    <location>
        <begin position="386"/>
        <end position="399"/>
    </location>
</feature>
<sequence length="532" mass="60981">MDEDKAFCVNCSQEVDINTHMNCTLTFDDLLALEERDDTGNYLQNEVESAAQRQQENNSSELRRENQDNNSGKRKQDFDTETSLQTPTKVVTSKRNSTSPRILGDHNPEVQRPQNTEYGNSISRHKDDFGSHYYPPEAPYTENFARANLLANPAFSHPIYSNHWTEQKTFGNIRQQQYEFQSAIPQSSERNKLHQENPQLICGQTFATNALQPGYIPDLRPAFPIPFPQAGIDAFGYMENNPHINYPMLQNRYVPYSPYPGMAVMNPDSNTRVENYPESLTKLPSSSDHTVDLNYAARNKITVNKEMDLLGLNKRPSKDLISKSEMEDESKSKFSTSPHLHFLKTDTQCTQQKNAERSTLQKQAEKSAQKKHAENSAKNKHAEKSAKKHSEKSAKKKHAEKSAQEKDTKLENTAKSAQQKNAEKSAQQENASYKMRRDRDGVRTLELHRSYVLRKVALRRTGNSSEKVRSLAVARREEGYCFKIWYSSKQLINYNKKNRDKIQNYDSSNSCSKRLKACIYKGVDEAVLKWTV</sequence>
<keyword evidence="3" id="KW-1185">Reference proteome</keyword>
<evidence type="ECO:0000313" key="3">
    <source>
        <dbReference type="Proteomes" id="UP000499080"/>
    </source>
</evidence>
<dbReference type="AlphaFoldDB" id="A0A4Y2S9A8"/>
<feature type="compositionally biased region" description="Basic and acidic residues" evidence="1">
    <location>
        <begin position="363"/>
        <end position="385"/>
    </location>
</feature>
<feature type="compositionally biased region" description="Polar residues" evidence="1">
    <location>
        <begin position="112"/>
        <end position="122"/>
    </location>
</feature>
<protein>
    <submittedName>
        <fullName evidence="2">Uncharacterized protein</fullName>
    </submittedName>
</protein>
<feature type="compositionally biased region" description="Basic and acidic residues" evidence="1">
    <location>
        <begin position="320"/>
        <end position="332"/>
    </location>
</feature>
<organism evidence="2 3">
    <name type="scientific">Araneus ventricosus</name>
    <name type="common">Orbweaver spider</name>
    <name type="synonym">Epeira ventricosa</name>
    <dbReference type="NCBI Taxonomy" id="182803"/>
    <lineage>
        <taxon>Eukaryota</taxon>
        <taxon>Metazoa</taxon>
        <taxon>Ecdysozoa</taxon>
        <taxon>Arthropoda</taxon>
        <taxon>Chelicerata</taxon>
        <taxon>Arachnida</taxon>
        <taxon>Araneae</taxon>
        <taxon>Araneomorphae</taxon>
        <taxon>Entelegynae</taxon>
        <taxon>Araneoidea</taxon>
        <taxon>Araneidae</taxon>
        <taxon>Araneus</taxon>
    </lineage>
</organism>
<feature type="compositionally biased region" description="Basic and acidic residues" evidence="1">
    <location>
        <begin position="400"/>
        <end position="412"/>
    </location>
</feature>
<gene>
    <name evidence="2" type="ORF">AVEN_47103_1</name>
</gene>
<dbReference type="Proteomes" id="UP000499080">
    <property type="component" value="Unassembled WGS sequence"/>
</dbReference>
<dbReference type="EMBL" id="BGPR01020515">
    <property type="protein sequence ID" value="GBN84828.1"/>
    <property type="molecule type" value="Genomic_DNA"/>
</dbReference>
<name>A0A4Y2S9A8_ARAVE</name>
<proteinExistence type="predicted"/>
<dbReference type="OrthoDB" id="125347at2759"/>
<feature type="compositionally biased region" description="Polar residues" evidence="1">
    <location>
        <begin position="345"/>
        <end position="362"/>
    </location>
</feature>
<feature type="region of interest" description="Disordered" evidence="1">
    <location>
        <begin position="320"/>
        <end position="436"/>
    </location>
</feature>
<evidence type="ECO:0000256" key="1">
    <source>
        <dbReference type="SAM" id="MobiDB-lite"/>
    </source>
</evidence>
<feature type="region of interest" description="Disordered" evidence="1">
    <location>
        <begin position="47"/>
        <end position="130"/>
    </location>
</feature>
<reference evidence="2 3" key="1">
    <citation type="journal article" date="2019" name="Sci. Rep.">
        <title>Orb-weaving spider Araneus ventricosus genome elucidates the spidroin gene catalogue.</title>
        <authorList>
            <person name="Kono N."/>
            <person name="Nakamura H."/>
            <person name="Ohtoshi R."/>
            <person name="Moran D.A.P."/>
            <person name="Shinohara A."/>
            <person name="Yoshida Y."/>
            <person name="Fujiwara M."/>
            <person name="Mori M."/>
            <person name="Tomita M."/>
            <person name="Arakawa K."/>
        </authorList>
    </citation>
    <scope>NUCLEOTIDE SEQUENCE [LARGE SCALE GENOMIC DNA]</scope>
</reference>
<comment type="caution">
    <text evidence="2">The sequence shown here is derived from an EMBL/GenBank/DDBJ whole genome shotgun (WGS) entry which is preliminary data.</text>
</comment>
<evidence type="ECO:0000313" key="2">
    <source>
        <dbReference type="EMBL" id="GBN84828.1"/>
    </source>
</evidence>
<accession>A0A4Y2S9A8</accession>
<feature type="compositionally biased region" description="Polar residues" evidence="1">
    <location>
        <begin position="47"/>
        <end position="60"/>
    </location>
</feature>